<keyword evidence="3" id="KW-1185">Reference proteome</keyword>
<reference evidence="2 3" key="1">
    <citation type="submission" date="2020-03" db="EMBL/GenBank/DDBJ databases">
        <title>Draft genome of Streptomyces sp. ventii, isolated from the Axial Seamount in the Pacific Ocean, and resequencing of the two type strains Streptomyces lonarensis strain NCL 716 and Streptomyces bohaiensis strain 11A07.</title>
        <authorList>
            <person name="Loughran R.M."/>
            <person name="Pfannmuller K.M."/>
            <person name="Wasson B.J."/>
            <person name="Deadmond M.C."/>
            <person name="Paddock B.E."/>
            <person name="Koyack M.J."/>
            <person name="Gallegos D.A."/>
            <person name="Mitchell E.A."/>
            <person name="Ushijima B."/>
            <person name="Saw J.H."/>
            <person name="Mcphail K.L."/>
            <person name="Videau P."/>
        </authorList>
    </citation>
    <scope>NUCLEOTIDE SEQUENCE [LARGE SCALE GENOMIC DNA]</scope>
    <source>
        <strain evidence="3">5675061</strain>
    </source>
</reference>
<name>A0ABX1ANT1_9ACTN</name>
<dbReference type="EMBL" id="JAAVJB010000114">
    <property type="protein sequence ID" value="NJP67489.1"/>
    <property type="molecule type" value="Genomic_DNA"/>
</dbReference>
<feature type="region of interest" description="Disordered" evidence="1">
    <location>
        <begin position="40"/>
        <end position="138"/>
    </location>
</feature>
<evidence type="ECO:0000313" key="2">
    <source>
        <dbReference type="EMBL" id="NJP67489.1"/>
    </source>
</evidence>
<proteinExistence type="predicted"/>
<evidence type="ECO:0000256" key="1">
    <source>
        <dbReference type="SAM" id="MobiDB-lite"/>
    </source>
</evidence>
<sequence>MRRQLMIGTAWVGATGAAVTLTWFGVGSVLRGTVYDPPRALPVTGPPADHADAGPDVSSTQRPPVPGEDPGGDDAGGGAGSRPPEPPPDDEDGAEETAGPGDAPGVTPDGDADGPTDPATRAPESEGAGSGLGSVETVATDGGRVAFDMGPESAELVSATPAPGWEMQVWAEDTYIRVSFSGEGRTVSVFCVFNGHPPYLDRHEE</sequence>
<comment type="caution">
    <text evidence="2">The sequence shown here is derived from an EMBL/GenBank/DDBJ whole genome shotgun (WGS) entry which is preliminary data.</text>
</comment>
<dbReference type="RefSeq" id="WP_167934011.1">
    <property type="nucleotide sequence ID" value="NZ_JAAVJB010000114.1"/>
</dbReference>
<organism evidence="2 3">
    <name type="scientific">Streptomyces spiramenti</name>
    <dbReference type="NCBI Taxonomy" id="2720606"/>
    <lineage>
        <taxon>Bacteria</taxon>
        <taxon>Bacillati</taxon>
        <taxon>Actinomycetota</taxon>
        <taxon>Actinomycetes</taxon>
        <taxon>Kitasatosporales</taxon>
        <taxon>Streptomycetaceae</taxon>
        <taxon>Streptomyces</taxon>
    </lineage>
</organism>
<accession>A0ABX1ANT1</accession>
<dbReference type="Proteomes" id="UP000746503">
    <property type="component" value="Unassembled WGS sequence"/>
</dbReference>
<protein>
    <recommendedName>
        <fullName evidence="4">Secreted protein</fullName>
    </recommendedName>
</protein>
<feature type="compositionally biased region" description="Low complexity" evidence="1">
    <location>
        <begin position="96"/>
        <end position="120"/>
    </location>
</feature>
<evidence type="ECO:0000313" key="3">
    <source>
        <dbReference type="Proteomes" id="UP000746503"/>
    </source>
</evidence>
<evidence type="ECO:0008006" key="4">
    <source>
        <dbReference type="Google" id="ProtNLM"/>
    </source>
</evidence>
<gene>
    <name evidence="2" type="ORF">HCJ92_14555</name>
</gene>